<accession>A0ABS0ESA1</accession>
<feature type="compositionally biased region" description="Basic and acidic residues" evidence="1">
    <location>
        <begin position="86"/>
        <end position="117"/>
    </location>
</feature>
<sequence length="117" mass="12936">MKHLNTKIIAATALSIVAGIAFIPAANASHASSAQIAQAEESNYPVLQSYGPAKTRAEVKRELQEAYEKGLMSVRDSDYPVLPQEKSTKTREQIKKELEQSKRSGESKRIDRELYSG</sequence>
<dbReference type="InterPro" id="IPR025421">
    <property type="entry name" value="DUF4148"/>
</dbReference>
<feature type="chain" id="PRO_5047210484" evidence="2">
    <location>
        <begin position="29"/>
        <end position="117"/>
    </location>
</feature>
<evidence type="ECO:0000256" key="1">
    <source>
        <dbReference type="SAM" id="MobiDB-lite"/>
    </source>
</evidence>
<dbReference type="EMBL" id="JADOEL010000005">
    <property type="protein sequence ID" value="MBF8177720.1"/>
    <property type="molecule type" value="Genomic_DNA"/>
</dbReference>
<feature type="signal peptide" evidence="2">
    <location>
        <begin position="1"/>
        <end position="28"/>
    </location>
</feature>
<dbReference type="Proteomes" id="UP000657372">
    <property type="component" value="Unassembled WGS sequence"/>
</dbReference>
<dbReference type="Pfam" id="PF13663">
    <property type="entry name" value="DUF4148"/>
    <property type="match status" value="1"/>
</dbReference>
<keyword evidence="4" id="KW-1185">Reference proteome</keyword>
<evidence type="ECO:0000313" key="3">
    <source>
        <dbReference type="EMBL" id="MBF8177720.1"/>
    </source>
</evidence>
<comment type="caution">
    <text evidence="3">The sequence shown here is derived from an EMBL/GenBank/DDBJ whole genome shotgun (WGS) entry which is preliminary data.</text>
</comment>
<reference evidence="3 4" key="1">
    <citation type="submission" date="2020-11" db="EMBL/GenBank/DDBJ databases">
        <title>WGS of Herminiimonas contaminans strain Marseille-Q4544 isolated from planarians Schmidtea mediterranea.</title>
        <authorList>
            <person name="Kangale L."/>
        </authorList>
    </citation>
    <scope>NUCLEOTIDE SEQUENCE [LARGE SCALE GENOMIC DNA]</scope>
    <source>
        <strain evidence="3 4">Marseille-Q4544</strain>
    </source>
</reference>
<keyword evidence="2" id="KW-0732">Signal</keyword>
<name>A0ABS0ESA1_9BURK</name>
<organism evidence="3 4">
    <name type="scientific">Herminiimonas contaminans</name>
    <dbReference type="NCBI Taxonomy" id="1111140"/>
    <lineage>
        <taxon>Bacteria</taxon>
        <taxon>Pseudomonadati</taxon>
        <taxon>Pseudomonadota</taxon>
        <taxon>Betaproteobacteria</taxon>
        <taxon>Burkholderiales</taxon>
        <taxon>Oxalobacteraceae</taxon>
        <taxon>Herminiimonas</taxon>
    </lineage>
</organism>
<dbReference type="RefSeq" id="WP_195875302.1">
    <property type="nucleotide sequence ID" value="NZ_JADOEL010000005.1"/>
</dbReference>
<evidence type="ECO:0000256" key="2">
    <source>
        <dbReference type="SAM" id="SignalP"/>
    </source>
</evidence>
<protein>
    <submittedName>
        <fullName evidence="3">DUF4148 domain-containing protein</fullName>
    </submittedName>
</protein>
<evidence type="ECO:0000313" key="4">
    <source>
        <dbReference type="Proteomes" id="UP000657372"/>
    </source>
</evidence>
<proteinExistence type="predicted"/>
<gene>
    <name evidence="3" type="ORF">IXC47_08515</name>
</gene>
<feature type="region of interest" description="Disordered" evidence="1">
    <location>
        <begin position="77"/>
        <end position="117"/>
    </location>
</feature>